<feature type="region of interest" description="Disordered" evidence="9">
    <location>
        <begin position="355"/>
        <end position="436"/>
    </location>
</feature>
<keyword evidence="3 10" id="KW-0812">Transmembrane</keyword>
<name>A0AAW0XRQ9_CHEQU</name>
<dbReference type="AlphaFoldDB" id="A0AAW0XRQ9"/>
<feature type="coiled-coil region" evidence="8">
    <location>
        <begin position="100"/>
        <end position="183"/>
    </location>
</feature>
<reference evidence="11 12" key="1">
    <citation type="journal article" date="2024" name="BMC Genomics">
        <title>Genome assembly of redclaw crayfish (Cherax quadricarinatus) provides insights into its immune adaptation and hypoxia tolerance.</title>
        <authorList>
            <person name="Liu Z."/>
            <person name="Zheng J."/>
            <person name="Li H."/>
            <person name="Fang K."/>
            <person name="Wang S."/>
            <person name="He J."/>
            <person name="Zhou D."/>
            <person name="Weng S."/>
            <person name="Chi M."/>
            <person name="Gu Z."/>
            <person name="He J."/>
            <person name="Li F."/>
            <person name="Wang M."/>
        </authorList>
    </citation>
    <scope>NUCLEOTIDE SEQUENCE [LARGE SCALE GENOMIC DNA]</scope>
    <source>
        <strain evidence="11">ZL_2023a</strain>
    </source>
</reference>
<evidence type="ECO:0000256" key="8">
    <source>
        <dbReference type="SAM" id="Coils"/>
    </source>
</evidence>
<protein>
    <recommendedName>
        <fullName evidence="13">Golgi integral membrane protein 4</fullName>
    </recommendedName>
</protein>
<dbReference type="PANTHER" id="PTHR15896:SF10">
    <property type="entry name" value="CHROMOSOME UNDETERMINED SCAFFOLD_98, WHOLE GENOME SHOTGUN SEQUENCE"/>
    <property type="match status" value="1"/>
</dbReference>
<dbReference type="EMBL" id="JARKIK010000028">
    <property type="protein sequence ID" value="KAK8742339.1"/>
    <property type="molecule type" value="Genomic_DNA"/>
</dbReference>
<feature type="compositionally biased region" description="Polar residues" evidence="9">
    <location>
        <begin position="414"/>
        <end position="429"/>
    </location>
</feature>
<evidence type="ECO:0000256" key="3">
    <source>
        <dbReference type="ARBA" id="ARBA00022692"/>
    </source>
</evidence>
<comment type="subcellular location">
    <subcellularLocation>
        <location evidence="1">Membrane</location>
        <topology evidence="1">Single-pass type II membrane protein</topology>
    </subcellularLocation>
</comment>
<keyword evidence="6 8" id="KW-0175">Coiled coil</keyword>
<evidence type="ECO:0000313" key="11">
    <source>
        <dbReference type="EMBL" id="KAK8742339.1"/>
    </source>
</evidence>
<evidence type="ECO:0000256" key="2">
    <source>
        <dbReference type="ARBA" id="ARBA00007474"/>
    </source>
</evidence>
<feature type="coiled-coil region" evidence="8">
    <location>
        <begin position="30"/>
        <end position="57"/>
    </location>
</feature>
<evidence type="ECO:0000256" key="5">
    <source>
        <dbReference type="ARBA" id="ARBA00022989"/>
    </source>
</evidence>
<evidence type="ECO:0000256" key="7">
    <source>
        <dbReference type="ARBA" id="ARBA00023136"/>
    </source>
</evidence>
<feature type="region of interest" description="Disordered" evidence="9">
    <location>
        <begin position="306"/>
        <end position="333"/>
    </location>
</feature>
<evidence type="ECO:0000256" key="6">
    <source>
        <dbReference type="ARBA" id="ARBA00023054"/>
    </source>
</evidence>
<gene>
    <name evidence="11" type="ORF">OTU49_001815</name>
</gene>
<evidence type="ECO:0000313" key="12">
    <source>
        <dbReference type="Proteomes" id="UP001445076"/>
    </source>
</evidence>
<evidence type="ECO:0000256" key="4">
    <source>
        <dbReference type="ARBA" id="ARBA00022968"/>
    </source>
</evidence>
<feature type="transmembrane region" description="Helical" evidence="10">
    <location>
        <begin position="12"/>
        <end position="31"/>
    </location>
</feature>
<dbReference type="GO" id="GO:0016020">
    <property type="term" value="C:membrane"/>
    <property type="evidence" value="ECO:0007669"/>
    <property type="project" value="UniProtKB-SubCell"/>
</dbReference>
<feature type="compositionally biased region" description="Basic and acidic residues" evidence="9">
    <location>
        <begin position="359"/>
        <end position="381"/>
    </location>
</feature>
<comment type="similarity">
    <text evidence="2">Belongs to the GOLM family.</text>
</comment>
<keyword evidence="12" id="KW-1185">Reference proteome</keyword>
<sequence length="436" mass="48587">VKMIRRGSGRTPPFILVGLVLIVLILGFNYWTLSSQNADLQQEVEKLQAELKISAMKQEQSETKNAALQETVHEMDSISANLKKKLEEEKDVLKSKDHDNQKKEYEITSLKNKLVKLQEHIDTITQQLEDHEAELSKAKETNIHLATERDDAVEAIAEKDALINTLKRQLEQAQDEIAAAEHEKLAIVQPKIVPGPMNLPSVEYKALSQNGANIGHDNAAVDTLVAPQPINHGNSNDVNLHVDQGNPQIQAPAKIYNGAAPLPEFHGLAKPRYGLVTRAQVLQHPRVKPVQGPAVVEQPAVKNRPVIEPMIPGNVDGQDPQKDVLAPPPQHQEDNLDAAIDEEGKIVEDLMDDQDEEGNDIKHNNGNMHEDNGREDNKDLPRSGNQIGALEVPHPFLPQEDTHQDMNIGEDLGNQGNYYENNLDNNIRNLQRPEFH</sequence>
<evidence type="ECO:0000256" key="1">
    <source>
        <dbReference type="ARBA" id="ARBA00004606"/>
    </source>
</evidence>
<keyword evidence="7 10" id="KW-0472">Membrane</keyword>
<evidence type="ECO:0000256" key="10">
    <source>
        <dbReference type="SAM" id="Phobius"/>
    </source>
</evidence>
<dbReference type="PANTHER" id="PTHR15896">
    <property type="entry name" value="GOLGI PHOSPHOPROTEIN 2/GP73-RELATED"/>
    <property type="match status" value="1"/>
</dbReference>
<dbReference type="Proteomes" id="UP001445076">
    <property type="component" value="Unassembled WGS sequence"/>
</dbReference>
<feature type="non-terminal residue" evidence="11">
    <location>
        <position position="1"/>
    </location>
</feature>
<proteinExistence type="inferred from homology"/>
<organism evidence="11 12">
    <name type="scientific">Cherax quadricarinatus</name>
    <name type="common">Australian red claw crayfish</name>
    <dbReference type="NCBI Taxonomy" id="27406"/>
    <lineage>
        <taxon>Eukaryota</taxon>
        <taxon>Metazoa</taxon>
        <taxon>Ecdysozoa</taxon>
        <taxon>Arthropoda</taxon>
        <taxon>Crustacea</taxon>
        <taxon>Multicrustacea</taxon>
        <taxon>Malacostraca</taxon>
        <taxon>Eumalacostraca</taxon>
        <taxon>Eucarida</taxon>
        <taxon>Decapoda</taxon>
        <taxon>Pleocyemata</taxon>
        <taxon>Astacidea</taxon>
        <taxon>Parastacoidea</taxon>
        <taxon>Parastacidae</taxon>
        <taxon>Cherax</taxon>
    </lineage>
</organism>
<evidence type="ECO:0008006" key="13">
    <source>
        <dbReference type="Google" id="ProtNLM"/>
    </source>
</evidence>
<dbReference type="InterPro" id="IPR026139">
    <property type="entry name" value="GOLM1/CASC4"/>
</dbReference>
<comment type="caution">
    <text evidence="11">The sequence shown here is derived from an EMBL/GenBank/DDBJ whole genome shotgun (WGS) entry which is preliminary data.</text>
</comment>
<accession>A0AAW0XRQ9</accession>
<evidence type="ECO:0000256" key="9">
    <source>
        <dbReference type="SAM" id="MobiDB-lite"/>
    </source>
</evidence>
<keyword evidence="5 10" id="KW-1133">Transmembrane helix</keyword>
<keyword evidence="4" id="KW-0735">Signal-anchor</keyword>
<dbReference type="PRINTS" id="PR02084">
    <property type="entry name" value="GOLM1CASC4"/>
</dbReference>